<dbReference type="InterPro" id="IPR029017">
    <property type="entry name" value="Enolase-like_N"/>
</dbReference>
<keyword evidence="3 6" id="KW-0460">Magnesium</keyword>
<dbReference type="GO" id="GO:0016855">
    <property type="term" value="F:racemase and epimerase activity, acting on amino acids and derivatives"/>
    <property type="evidence" value="ECO:0007669"/>
    <property type="project" value="UniProtKB-UniRule"/>
</dbReference>
<evidence type="ECO:0000256" key="4">
    <source>
        <dbReference type="ARBA" id="ARBA00023235"/>
    </source>
</evidence>
<comment type="similarity">
    <text evidence="1 7">Belongs to the mandelate racemase/muconate lactonizing enzyme family.</text>
</comment>
<dbReference type="PANTHER" id="PTHR48073">
    <property type="entry name" value="O-SUCCINYLBENZOATE SYNTHASE-RELATED"/>
    <property type="match status" value="1"/>
</dbReference>
<feature type="active site" description="Proton acceptor; specific for (S)-substrate epimerization" evidence="5">
    <location>
        <position position="272"/>
    </location>
</feature>
<dbReference type="Gene3D" id="3.30.390.10">
    <property type="entry name" value="Enolase-like, N-terminal domain"/>
    <property type="match status" value="1"/>
</dbReference>
<dbReference type="SFLD" id="SFLDG00180">
    <property type="entry name" value="muconate_cycloisomerase"/>
    <property type="match status" value="1"/>
</dbReference>
<evidence type="ECO:0000256" key="5">
    <source>
        <dbReference type="PIRSR" id="PIRSR634603-1"/>
    </source>
</evidence>
<dbReference type="InterPro" id="IPR036849">
    <property type="entry name" value="Enolase-like_C_sf"/>
</dbReference>
<dbReference type="SFLD" id="SFLDS00001">
    <property type="entry name" value="Enolase"/>
    <property type="match status" value="1"/>
</dbReference>
<evidence type="ECO:0000256" key="3">
    <source>
        <dbReference type="ARBA" id="ARBA00022842"/>
    </source>
</evidence>
<feature type="domain" description="Mandelate racemase/muconate lactonizing enzyme C-terminal" evidence="8">
    <location>
        <begin position="147"/>
        <end position="244"/>
    </location>
</feature>
<dbReference type="SUPFAM" id="SSF51604">
    <property type="entry name" value="Enolase C-terminal domain-like"/>
    <property type="match status" value="1"/>
</dbReference>
<dbReference type="EC" id="5.1.1.-" evidence="7"/>
<evidence type="ECO:0000259" key="8">
    <source>
        <dbReference type="SMART" id="SM00922"/>
    </source>
</evidence>
<proteinExistence type="inferred from homology"/>
<dbReference type="SUPFAM" id="SSF54826">
    <property type="entry name" value="Enolase N-terminal domain-like"/>
    <property type="match status" value="1"/>
</dbReference>
<dbReference type="EMBL" id="WOGT01000003">
    <property type="protein sequence ID" value="MUN55060.1"/>
    <property type="molecule type" value="Genomic_DNA"/>
</dbReference>
<dbReference type="SFLD" id="SFLDF00009">
    <property type="entry name" value="o-succinylbenzoate_synthase"/>
    <property type="match status" value="1"/>
</dbReference>
<evidence type="ECO:0000256" key="1">
    <source>
        <dbReference type="ARBA" id="ARBA00008031"/>
    </source>
</evidence>
<keyword evidence="10" id="KW-1185">Reference proteome</keyword>
<dbReference type="PANTHER" id="PTHR48073:SF2">
    <property type="entry name" value="O-SUCCINYLBENZOATE SYNTHASE"/>
    <property type="match status" value="1"/>
</dbReference>
<sequence>MTTNGLNRLRDLRAMPYSGPLKRPFITSRRRVESVQGVLVELELEDGSIGYGTAAETWAVTGESVASSLAAINGPVFEALTGRDLSLREAEDAIASCCVGNTSAKAAVDVALHDAWASGLGVPLAVALGGRPDAHAATDMTISLDDPEAMAREAIAASSDGFEILKVKLGGDPAVDLNRLESVHEAVPSARFRLDANQGWGAKEAIRMIRRIEDAGIPVDLVEQPTPKANLDALAQVTAAVDTPVMADESVADERDAWEILRREAADLINIKLAKCGGIRPALAIADLAATAGVGCMMGAMMEPRVSVAAAAHVALAHPNIQLVDLDSAEWIQDPRIAGGYELEGSRLSLTEAPGLGMSMDSALTEGTAP</sequence>
<evidence type="ECO:0000313" key="10">
    <source>
        <dbReference type="Proteomes" id="UP000462152"/>
    </source>
</evidence>
<accession>A0A7K1LIX7</accession>
<comment type="caution">
    <text evidence="9">The sequence shown here is derived from an EMBL/GenBank/DDBJ whole genome shotgun (WGS) entry which is preliminary data.</text>
</comment>
<dbReference type="GO" id="GO:0046872">
    <property type="term" value="F:metal ion binding"/>
    <property type="evidence" value="ECO:0007669"/>
    <property type="project" value="UniProtKB-KW"/>
</dbReference>
<evidence type="ECO:0000256" key="6">
    <source>
        <dbReference type="PIRSR" id="PIRSR634603-3"/>
    </source>
</evidence>
<comment type="cofactor">
    <cofactor evidence="6 7">
        <name>Mg(2+)</name>
        <dbReference type="ChEBI" id="CHEBI:18420"/>
    </cofactor>
    <text evidence="6 7">Binds 1 Mg(2+) ion per subunit.</text>
</comment>
<protein>
    <recommendedName>
        <fullName evidence="7">Dipeptide epimerase</fullName>
        <ecNumber evidence="7">5.1.1.-</ecNumber>
    </recommendedName>
</protein>
<evidence type="ECO:0000256" key="2">
    <source>
        <dbReference type="ARBA" id="ARBA00022723"/>
    </source>
</evidence>
<dbReference type="Gene3D" id="3.20.20.120">
    <property type="entry name" value="Enolase-like C-terminal domain"/>
    <property type="match status" value="1"/>
</dbReference>
<keyword evidence="2 6" id="KW-0479">Metal-binding</keyword>
<feature type="binding site" evidence="6">
    <location>
        <position position="223"/>
    </location>
    <ligand>
        <name>Mg(2+)</name>
        <dbReference type="ChEBI" id="CHEBI:18420"/>
    </ligand>
</feature>
<organism evidence="9 10">
    <name type="scientific">Rothia koreensis</name>
    <dbReference type="NCBI Taxonomy" id="592378"/>
    <lineage>
        <taxon>Bacteria</taxon>
        <taxon>Bacillati</taxon>
        <taxon>Actinomycetota</taxon>
        <taxon>Actinomycetes</taxon>
        <taxon>Micrococcales</taxon>
        <taxon>Micrococcaceae</taxon>
        <taxon>Rothia</taxon>
    </lineage>
</organism>
<dbReference type="Pfam" id="PF02746">
    <property type="entry name" value="MR_MLE_N"/>
    <property type="match status" value="1"/>
</dbReference>
<dbReference type="AlphaFoldDB" id="A0A7K1LIX7"/>
<feature type="binding site" evidence="6">
    <location>
        <position position="195"/>
    </location>
    <ligand>
        <name>Mg(2+)</name>
        <dbReference type="ChEBI" id="CHEBI:18420"/>
    </ligand>
</feature>
<dbReference type="OrthoDB" id="9796450at2"/>
<dbReference type="InterPro" id="IPR013342">
    <property type="entry name" value="Mandelate_racemase_C"/>
</dbReference>
<dbReference type="InterPro" id="IPR034603">
    <property type="entry name" value="Dipeptide_epimerase"/>
</dbReference>
<evidence type="ECO:0000313" key="9">
    <source>
        <dbReference type="EMBL" id="MUN55060.1"/>
    </source>
</evidence>
<dbReference type="Pfam" id="PF13378">
    <property type="entry name" value="MR_MLE_C"/>
    <property type="match status" value="1"/>
</dbReference>
<gene>
    <name evidence="9" type="ORF">GMA10_07535</name>
</gene>
<feature type="binding site" evidence="6">
    <location>
        <position position="248"/>
    </location>
    <ligand>
        <name>Mg(2+)</name>
        <dbReference type="ChEBI" id="CHEBI:18420"/>
    </ligand>
</feature>
<dbReference type="InterPro" id="IPR013341">
    <property type="entry name" value="Mandelate_racemase_N_dom"/>
</dbReference>
<dbReference type="RefSeq" id="WP_129315420.1">
    <property type="nucleotide sequence ID" value="NZ_JBFCQO010000005.1"/>
</dbReference>
<feature type="active site" description="Proton acceptor; specific for (R)-substrate epimerization" evidence="5">
    <location>
        <position position="168"/>
    </location>
</feature>
<dbReference type="InterPro" id="IPR029065">
    <property type="entry name" value="Enolase_C-like"/>
</dbReference>
<keyword evidence="4 7" id="KW-0413">Isomerase</keyword>
<name>A0A7K1LIX7_9MICC</name>
<dbReference type="Proteomes" id="UP000462152">
    <property type="component" value="Unassembled WGS sequence"/>
</dbReference>
<reference evidence="9 10" key="1">
    <citation type="submission" date="2019-12" db="EMBL/GenBank/DDBJ databases">
        <authorList>
            <person name="Li J."/>
            <person name="Shi Y."/>
            <person name="Xu G."/>
            <person name="Xiao D."/>
            <person name="Ran X."/>
        </authorList>
    </citation>
    <scope>NUCLEOTIDE SEQUENCE [LARGE SCALE GENOMIC DNA]</scope>
    <source>
        <strain evidence="9 10">JCM 15915</strain>
    </source>
</reference>
<evidence type="ECO:0000256" key="7">
    <source>
        <dbReference type="RuleBase" id="RU366006"/>
    </source>
</evidence>
<dbReference type="SMART" id="SM00922">
    <property type="entry name" value="MR_MLE"/>
    <property type="match status" value="1"/>
</dbReference>
<dbReference type="CDD" id="cd03319">
    <property type="entry name" value="L-Ala-DL-Glu_epimerase"/>
    <property type="match status" value="1"/>
</dbReference>